<comment type="subcellular location">
    <subcellularLocation>
        <location evidence="1">Membrane</location>
        <topology evidence="1">Multi-pass membrane protein</topology>
    </subcellularLocation>
</comment>
<feature type="region of interest" description="Disordered" evidence="6">
    <location>
        <begin position="498"/>
        <end position="534"/>
    </location>
</feature>
<dbReference type="InterPro" id="IPR005821">
    <property type="entry name" value="Ion_trans_dom"/>
</dbReference>
<evidence type="ECO:0000256" key="4">
    <source>
        <dbReference type="ARBA" id="ARBA00022989"/>
    </source>
</evidence>
<proteinExistence type="predicted"/>
<evidence type="ECO:0000256" key="3">
    <source>
        <dbReference type="ARBA" id="ARBA00022837"/>
    </source>
</evidence>
<evidence type="ECO:0000256" key="2">
    <source>
        <dbReference type="ARBA" id="ARBA00022692"/>
    </source>
</evidence>
<accession>A0A812JMP4</accession>
<evidence type="ECO:0000313" key="10">
    <source>
        <dbReference type="Proteomes" id="UP000604046"/>
    </source>
</evidence>
<keyword evidence="5 7" id="KW-0472">Membrane</keyword>
<dbReference type="InterPro" id="IPR043203">
    <property type="entry name" value="VGCC_Ca_Na"/>
</dbReference>
<dbReference type="InterPro" id="IPR002048">
    <property type="entry name" value="EF_hand_dom"/>
</dbReference>
<dbReference type="GO" id="GO:0005509">
    <property type="term" value="F:calcium ion binding"/>
    <property type="evidence" value="ECO:0007669"/>
    <property type="project" value="InterPro"/>
</dbReference>
<feature type="transmembrane region" description="Helical" evidence="7">
    <location>
        <begin position="263"/>
        <end position="280"/>
    </location>
</feature>
<dbReference type="AlphaFoldDB" id="A0A812JMP4"/>
<dbReference type="OrthoDB" id="2984333at2759"/>
<reference evidence="9" key="1">
    <citation type="submission" date="2021-02" db="EMBL/GenBank/DDBJ databases">
        <authorList>
            <person name="Dougan E. K."/>
            <person name="Rhodes N."/>
            <person name="Thang M."/>
            <person name="Chan C."/>
        </authorList>
    </citation>
    <scope>NUCLEOTIDE SEQUENCE</scope>
</reference>
<gene>
    <name evidence="9" type="primary">Cacna1e</name>
    <name evidence="9" type="ORF">SNAT2548_LOCUS6964</name>
</gene>
<feature type="domain" description="EF-hand" evidence="8">
    <location>
        <begin position="418"/>
        <end position="453"/>
    </location>
</feature>
<dbReference type="PANTHER" id="PTHR10037:SF62">
    <property type="entry name" value="SODIUM CHANNEL PROTEIN 60E"/>
    <property type="match status" value="1"/>
</dbReference>
<feature type="transmembrane region" description="Helical" evidence="7">
    <location>
        <begin position="153"/>
        <end position="175"/>
    </location>
</feature>
<evidence type="ECO:0000256" key="5">
    <source>
        <dbReference type="ARBA" id="ARBA00023136"/>
    </source>
</evidence>
<dbReference type="Pfam" id="PF00520">
    <property type="entry name" value="Ion_trans"/>
    <property type="match status" value="1"/>
</dbReference>
<comment type="caution">
    <text evidence="9">The sequence shown here is derived from an EMBL/GenBank/DDBJ whole genome shotgun (WGS) entry which is preliminary data.</text>
</comment>
<keyword evidence="3" id="KW-0106">Calcium</keyword>
<protein>
    <submittedName>
        <fullName evidence="9">Cacna1e protein</fullName>
    </submittedName>
</protein>
<dbReference type="Gene3D" id="1.20.120.350">
    <property type="entry name" value="Voltage-gated potassium channels. Chain C"/>
    <property type="match status" value="1"/>
</dbReference>
<dbReference type="SUPFAM" id="SSF47473">
    <property type="entry name" value="EF-hand"/>
    <property type="match status" value="1"/>
</dbReference>
<dbReference type="SUPFAM" id="SSF81324">
    <property type="entry name" value="Voltage-gated potassium channels"/>
    <property type="match status" value="1"/>
</dbReference>
<dbReference type="EMBL" id="CAJNDS010000477">
    <property type="protein sequence ID" value="CAE7209994.1"/>
    <property type="molecule type" value="Genomic_DNA"/>
</dbReference>
<keyword evidence="2 7" id="KW-0812">Transmembrane</keyword>
<evidence type="ECO:0000259" key="8">
    <source>
        <dbReference type="PROSITE" id="PS50222"/>
    </source>
</evidence>
<sequence>MLDELGQSADVLQAAAAESCSLLLRILSDLSSPVRSLKTPGVFSDSFLPFSEFYCRRFSDSAFTLMARGPGSDGSVKRPLMSVENLGQYRLVPDVEYAADMKDPVVQQQSCCQPDCWEELLHSVGFNLFISTLIVANAIVIGLETDNAGEVWAVMEIAFLCIFAIELLLRILVSGPAKFFAYANEDFSWNLFDFCVVIAGFLDVMFDFSPVRHEKGSFMTFLRIIRLLRVMRMIRLLRFLRDFHVLTFGFAAAAVAIRNVSLLMLAAIYVTSIVCVRLIIPFMQDNEHQEFLNAHFGSLRKSMLSLFFLLSEPDLMPYWDVLESDALFSAFLIAFVVFVSFGIVGLLTGLVCESMFDKNDAKIEQERAEAEEKRQRIIKGCEGIFETIASSQGHASIEDIMQILPALDELCVEENVPFAREDLVNTVNCMDTDGSGSIDKKEFCQSIVHLAEGLRPISIVELHYITAQTKVKVDRCESLLAGIAQHFELDMQASSKSSPSLQVLRPAGRSRTGPKERVSPLSPSKFNSNPTRERVQRQLSETDLAHVGSETPWTSVAKELADIRDTMLKELQSSKAMVSEAIRSDGDMERSLREVETVQREMSSQLQLQLNTVVEATRQVHTGILREVASMQSCVSTTLQSLAQQNAAHVESLTRCQYPAPDLCNARQSSHVHQELDTWKHSFFAELEAMHLSLAPTAQPWKTASKTFRQHANVPDVLDNTLSPANGTLSTAREAAERIAAAALRHSASQRSEVRLAERSTPTSASSWPPSPDVSDATRQSPNEPGIFAEHSQSIRRALEALEGAVCTVSGGDGSIPAVLAEFQRKFLHQKVHSARESFLQEDPVHAGHKSSNMMRLMLKHPKFADILCSTARGLAENFAERELRPLLHADLSRPSPMPLALAGRALKPDSEVTDSLKAFWRSFVEVETKNRMLRLLAFMYHHLRDPAEPGQGAEGSICQDDIDEICGLLAGHLPVGHHEVLALGIEVFLSLRAVHAKDEAATTRTAIQPECLYLLRLVQLLRLREPRLPEFVVDLEAALESLTSQPEVHAGVIRFYAVPLRRSILQQYPRSSAAELVQSLAKLLRDWELTETQAHREALLTFAFTQLCFYSPAHVALEASKDAFSTRLGIDLARLQALQDILPPKLDEVAQEWPHCRLSVHSEVLLLEATLESQVFCLLRLGGSWMLWANSLDAAVLTDGGQVRAYFGIT</sequence>
<organism evidence="9 10">
    <name type="scientific">Symbiodinium natans</name>
    <dbReference type="NCBI Taxonomy" id="878477"/>
    <lineage>
        <taxon>Eukaryota</taxon>
        <taxon>Sar</taxon>
        <taxon>Alveolata</taxon>
        <taxon>Dinophyceae</taxon>
        <taxon>Suessiales</taxon>
        <taxon>Symbiodiniaceae</taxon>
        <taxon>Symbiodinium</taxon>
    </lineage>
</organism>
<dbReference type="InterPro" id="IPR027359">
    <property type="entry name" value="Volt_channel_dom_sf"/>
</dbReference>
<feature type="region of interest" description="Disordered" evidence="6">
    <location>
        <begin position="747"/>
        <end position="786"/>
    </location>
</feature>
<dbReference type="InterPro" id="IPR011992">
    <property type="entry name" value="EF-hand-dom_pair"/>
</dbReference>
<dbReference type="PROSITE" id="PS00018">
    <property type="entry name" value="EF_HAND_1"/>
    <property type="match status" value="1"/>
</dbReference>
<dbReference type="InterPro" id="IPR018247">
    <property type="entry name" value="EF_Hand_1_Ca_BS"/>
</dbReference>
<dbReference type="GO" id="GO:0001518">
    <property type="term" value="C:voltage-gated sodium channel complex"/>
    <property type="evidence" value="ECO:0007669"/>
    <property type="project" value="TreeGrafter"/>
</dbReference>
<evidence type="ECO:0000256" key="6">
    <source>
        <dbReference type="SAM" id="MobiDB-lite"/>
    </source>
</evidence>
<dbReference type="Gene3D" id="1.10.287.70">
    <property type="match status" value="1"/>
</dbReference>
<keyword evidence="4 7" id="KW-1133">Transmembrane helix</keyword>
<feature type="transmembrane region" description="Helical" evidence="7">
    <location>
        <begin position="330"/>
        <end position="352"/>
    </location>
</feature>
<evidence type="ECO:0000313" key="9">
    <source>
        <dbReference type="EMBL" id="CAE7209994.1"/>
    </source>
</evidence>
<feature type="compositionally biased region" description="Polar residues" evidence="6">
    <location>
        <begin position="521"/>
        <end position="530"/>
    </location>
</feature>
<feature type="transmembrane region" description="Helical" evidence="7">
    <location>
        <begin position="187"/>
        <end position="206"/>
    </location>
</feature>
<evidence type="ECO:0000256" key="1">
    <source>
        <dbReference type="ARBA" id="ARBA00004141"/>
    </source>
</evidence>
<feature type="transmembrane region" description="Helical" evidence="7">
    <location>
        <begin position="120"/>
        <end position="141"/>
    </location>
</feature>
<dbReference type="Proteomes" id="UP000604046">
    <property type="component" value="Unassembled WGS sequence"/>
</dbReference>
<dbReference type="PANTHER" id="PTHR10037">
    <property type="entry name" value="VOLTAGE-GATED CATION CHANNEL CALCIUM AND SODIUM"/>
    <property type="match status" value="1"/>
</dbReference>
<dbReference type="PROSITE" id="PS50222">
    <property type="entry name" value="EF_HAND_2"/>
    <property type="match status" value="1"/>
</dbReference>
<dbReference type="GO" id="GO:0005248">
    <property type="term" value="F:voltage-gated sodium channel activity"/>
    <property type="evidence" value="ECO:0007669"/>
    <property type="project" value="TreeGrafter"/>
</dbReference>
<evidence type="ECO:0000256" key="7">
    <source>
        <dbReference type="SAM" id="Phobius"/>
    </source>
</evidence>
<keyword evidence="10" id="KW-1185">Reference proteome</keyword>
<name>A0A812JMP4_9DINO</name>